<keyword evidence="2" id="KW-1185">Reference proteome</keyword>
<dbReference type="RefSeq" id="WP_039644950.1">
    <property type="nucleotide sequence ID" value="NZ_JAPTFZ010000006.1"/>
</dbReference>
<dbReference type="Proteomes" id="UP000195208">
    <property type="component" value="Unassembled WGS sequence"/>
</dbReference>
<evidence type="ECO:0000313" key="1">
    <source>
        <dbReference type="EMBL" id="OTW30481.1"/>
    </source>
</evidence>
<protein>
    <recommendedName>
        <fullName evidence="3">HNH endonuclease</fullName>
    </recommendedName>
</protein>
<organism evidence="1 2">
    <name type="scientific">Staphylococcus agnetis</name>
    <dbReference type="NCBI Taxonomy" id="985762"/>
    <lineage>
        <taxon>Bacteria</taxon>
        <taxon>Bacillati</taxon>
        <taxon>Bacillota</taxon>
        <taxon>Bacilli</taxon>
        <taxon>Bacillales</taxon>
        <taxon>Staphylococcaceae</taxon>
        <taxon>Staphylococcus</taxon>
    </lineage>
</organism>
<evidence type="ECO:0000313" key="2">
    <source>
        <dbReference type="Proteomes" id="UP000195208"/>
    </source>
</evidence>
<dbReference type="EMBL" id="NEFX01000018">
    <property type="protein sequence ID" value="OTW30481.1"/>
    <property type="molecule type" value="Genomic_DNA"/>
</dbReference>
<reference evidence="1 2" key="1">
    <citation type="submission" date="2017-04" db="EMBL/GenBank/DDBJ databases">
        <title>Staphylococcus agnetis, a potential pathogen in the broiler production.</title>
        <authorList>
            <person name="Poulsen L."/>
        </authorList>
    </citation>
    <scope>NUCLEOTIDE SEQUENCE [LARGE SCALE GENOMIC DNA]</scope>
    <source>
        <strain evidence="1 2">723_310714_2_2_spleen</strain>
    </source>
</reference>
<sequence length="296" mass="34788">MAIRSKMKEVVKTCACCNRNLVAERKNFLSINGSNPLFKDKLFPICRECINELINEPIEGYGNFMKILMGLNVPFKEDLFIEVDRYRTEYINRITRKKLQETFLDSDRLFNTKEAMLTEDSIDKLTPEELRDCQLYWGTDYTEDEYIFLISRYESYCKTYDVDSPTFESIVTQICQLELDIRKKRLKSSDTSKETKLILELMRNAGIAPSQEKESKTNANETFGNWVKIWENEQPVPEVLPEFKDVDNIEKYIRNSFLSPMLASLEADNPYEEEYQEEIDKYGISEEELLGYEGEK</sequence>
<proteinExistence type="predicted"/>
<dbReference type="GeneID" id="41072810"/>
<name>A0ABX3Z0R2_9STAP</name>
<evidence type="ECO:0008006" key="3">
    <source>
        <dbReference type="Google" id="ProtNLM"/>
    </source>
</evidence>
<gene>
    <name evidence="1" type="ORF">B9M88_09440</name>
</gene>
<comment type="caution">
    <text evidence="1">The sequence shown here is derived from an EMBL/GenBank/DDBJ whole genome shotgun (WGS) entry which is preliminary data.</text>
</comment>
<accession>A0ABX3Z0R2</accession>